<proteinExistence type="predicted"/>
<dbReference type="EMBL" id="DS989844">
    <property type="protein sequence ID" value="EDX77430.1"/>
    <property type="molecule type" value="Genomic_DNA"/>
</dbReference>
<dbReference type="HOGENOM" id="CLU_2859974_0_0_3"/>
<evidence type="ECO:0000313" key="2">
    <source>
        <dbReference type="Proteomes" id="UP000003835"/>
    </source>
</evidence>
<accession>B4VL46</accession>
<dbReference type="Proteomes" id="UP000003835">
    <property type="component" value="Unassembled WGS sequence"/>
</dbReference>
<name>B4VL46_9CYAN</name>
<gene>
    <name evidence="1" type="ORF">MC7420_567</name>
</gene>
<organism evidence="1 2">
    <name type="scientific">Coleofasciculus chthonoplastes PCC 7420</name>
    <dbReference type="NCBI Taxonomy" id="118168"/>
    <lineage>
        <taxon>Bacteria</taxon>
        <taxon>Bacillati</taxon>
        <taxon>Cyanobacteriota</taxon>
        <taxon>Cyanophyceae</taxon>
        <taxon>Coleofasciculales</taxon>
        <taxon>Coleofasciculaceae</taxon>
        <taxon>Coleofasciculus</taxon>
    </lineage>
</organism>
<sequence length="64" mass="7154">MRSRILHTSKWDYFLPDWGGEGAGLDTLFPKTATFLVKPAPTEFIMLGKRAIALSLLTNFAPDE</sequence>
<dbReference type="RefSeq" id="WP_006099538.1">
    <property type="nucleotide sequence ID" value="NZ_DS989844.1"/>
</dbReference>
<dbReference type="AlphaFoldDB" id="B4VL46"/>
<protein>
    <submittedName>
        <fullName evidence="1">Uncharacterized protein</fullName>
    </submittedName>
</protein>
<reference evidence="1 2" key="1">
    <citation type="submission" date="2008-07" db="EMBL/GenBank/DDBJ databases">
        <authorList>
            <person name="Tandeau de Marsac N."/>
            <person name="Ferriera S."/>
            <person name="Johnson J."/>
            <person name="Kravitz S."/>
            <person name="Beeson K."/>
            <person name="Sutton G."/>
            <person name="Rogers Y.-H."/>
            <person name="Friedman R."/>
            <person name="Frazier M."/>
            <person name="Venter J.C."/>
        </authorList>
    </citation>
    <scope>NUCLEOTIDE SEQUENCE [LARGE SCALE GENOMIC DNA]</scope>
    <source>
        <strain evidence="1 2">PCC 7420</strain>
    </source>
</reference>
<keyword evidence="2" id="KW-1185">Reference proteome</keyword>
<evidence type="ECO:0000313" key="1">
    <source>
        <dbReference type="EMBL" id="EDX77430.1"/>
    </source>
</evidence>
<dbReference type="STRING" id="118168.MC7420_567"/>